<dbReference type="GO" id="GO:0016301">
    <property type="term" value="F:kinase activity"/>
    <property type="evidence" value="ECO:0007669"/>
    <property type="project" value="UniProtKB-KW"/>
</dbReference>
<dbReference type="PANTHER" id="PTHR43711">
    <property type="entry name" value="TWO-COMPONENT HISTIDINE KINASE"/>
    <property type="match status" value="1"/>
</dbReference>
<evidence type="ECO:0000256" key="6">
    <source>
        <dbReference type="ARBA" id="ARBA00022777"/>
    </source>
</evidence>
<dbReference type="SUPFAM" id="SSF47384">
    <property type="entry name" value="Homodimeric domain of signal transducing histidine kinase"/>
    <property type="match status" value="1"/>
</dbReference>
<dbReference type="CDD" id="cd00075">
    <property type="entry name" value="HATPase"/>
    <property type="match status" value="1"/>
</dbReference>
<dbReference type="Gene3D" id="3.30.450.20">
    <property type="entry name" value="PAS domain"/>
    <property type="match status" value="1"/>
</dbReference>
<feature type="transmembrane region" description="Helical" evidence="8">
    <location>
        <begin position="141"/>
        <end position="160"/>
    </location>
</feature>
<gene>
    <name evidence="10" type="ORF">NFC73_07665</name>
</gene>
<feature type="transmembrane region" description="Helical" evidence="8">
    <location>
        <begin position="116"/>
        <end position="134"/>
    </location>
</feature>
<dbReference type="InterPro" id="IPR036097">
    <property type="entry name" value="HisK_dim/P_sf"/>
</dbReference>
<accession>A0ABT1LMD7</accession>
<dbReference type="SMART" id="SM00388">
    <property type="entry name" value="HisKA"/>
    <property type="match status" value="1"/>
</dbReference>
<feature type="transmembrane region" description="Helical" evidence="8">
    <location>
        <begin position="43"/>
        <end position="62"/>
    </location>
</feature>
<dbReference type="RefSeq" id="WP_254749014.1">
    <property type="nucleotide sequence ID" value="NZ_JANCLV010000004.1"/>
</dbReference>
<evidence type="ECO:0000256" key="1">
    <source>
        <dbReference type="ARBA" id="ARBA00000085"/>
    </source>
</evidence>
<name>A0ABT1LMD7_9MICC</name>
<organism evidence="10 11">
    <name type="scientific">Pseudarthrobacter humi</name>
    <dbReference type="NCBI Taxonomy" id="2952523"/>
    <lineage>
        <taxon>Bacteria</taxon>
        <taxon>Bacillati</taxon>
        <taxon>Actinomycetota</taxon>
        <taxon>Actinomycetes</taxon>
        <taxon>Micrococcales</taxon>
        <taxon>Micrococcaceae</taxon>
        <taxon>Pseudarthrobacter</taxon>
    </lineage>
</organism>
<dbReference type="SUPFAM" id="SSF55874">
    <property type="entry name" value="ATPase domain of HSP90 chaperone/DNA topoisomerase II/histidine kinase"/>
    <property type="match status" value="1"/>
</dbReference>
<dbReference type="Proteomes" id="UP001524318">
    <property type="component" value="Unassembled WGS sequence"/>
</dbReference>
<dbReference type="Gene3D" id="1.10.287.130">
    <property type="match status" value="1"/>
</dbReference>
<dbReference type="Gene3D" id="3.30.565.10">
    <property type="entry name" value="Histidine kinase-like ATPase, C-terminal domain"/>
    <property type="match status" value="1"/>
</dbReference>
<evidence type="ECO:0000256" key="8">
    <source>
        <dbReference type="SAM" id="Phobius"/>
    </source>
</evidence>
<keyword evidence="6 10" id="KW-0418">Kinase</keyword>
<comment type="subcellular location">
    <subcellularLocation>
        <location evidence="2">Cell membrane</location>
    </subcellularLocation>
</comment>
<dbReference type="EC" id="2.7.13.3" evidence="3"/>
<evidence type="ECO:0000256" key="7">
    <source>
        <dbReference type="ARBA" id="ARBA00023012"/>
    </source>
</evidence>
<dbReference type="InterPro" id="IPR003661">
    <property type="entry name" value="HisK_dim/P_dom"/>
</dbReference>
<feature type="transmembrane region" description="Helical" evidence="8">
    <location>
        <begin position="172"/>
        <end position="192"/>
    </location>
</feature>
<dbReference type="InterPro" id="IPR035965">
    <property type="entry name" value="PAS-like_dom_sf"/>
</dbReference>
<evidence type="ECO:0000256" key="4">
    <source>
        <dbReference type="ARBA" id="ARBA00022553"/>
    </source>
</evidence>
<dbReference type="Pfam" id="PF00512">
    <property type="entry name" value="HisKA"/>
    <property type="match status" value="1"/>
</dbReference>
<evidence type="ECO:0000256" key="3">
    <source>
        <dbReference type="ARBA" id="ARBA00012438"/>
    </source>
</evidence>
<dbReference type="PRINTS" id="PR00344">
    <property type="entry name" value="BCTRLSENSOR"/>
</dbReference>
<dbReference type="Pfam" id="PF02518">
    <property type="entry name" value="HATPase_c"/>
    <property type="match status" value="1"/>
</dbReference>
<dbReference type="InterPro" id="IPR003594">
    <property type="entry name" value="HATPase_dom"/>
</dbReference>
<keyword evidence="4" id="KW-0597">Phosphoprotein</keyword>
<comment type="caution">
    <text evidence="10">The sequence shown here is derived from an EMBL/GenBank/DDBJ whole genome shotgun (WGS) entry which is preliminary data.</text>
</comment>
<reference evidence="10 11" key="1">
    <citation type="submission" date="2022-06" db="EMBL/GenBank/DDBJ databases">
        <title>Pseudarthrobacter sp. strain RMG13 Genome sequencing and assembly.</title>
        <authorList>
            <person name="Kim I."/>
        </authorList>
    </citation>
    <scope>NUCLEOTIDE SEQUENCE [LARGE SCALE GENOMIC DNA]</scope>
    <source>
        <strain evidence="10 11">RMG13</strain>
    </source>
</reference>
<dbReference type="InterPro" id="IPR004358">
    <property type="entry name" value="Sig_transdc_His_kin-like_C"/>
</dbReference>
<dbReference type="CDD" id="cd00082">
    <property type="entry name" value="HisKA"/>
    <property type="match status" value="1"/>
</dbReference>
<protein>
    <recommendedName>
        <fullName evidence="3">histidine kinase</fullName>
        <ecNumber evidence="3">2.7.13.3</ecNumber>
    </recommendedName>
</protein>
<evidence type="ECO:0000313" key="10">
    <source>
        <dbReference type="EMBL" id="MCP8999607.1"/>
    </source>
</evidence>
<evidence type="ECO:0000256" key="2">
    <source>
        <dbReference type="ARBA" id="ARBA00004236"/>
    </source>
</evidence>
<evidence type="ECO:0000259" key="9">
    <source>
        <dbReference type="PROSITE" id="PS50109"/>
    </source>
</evidence>
<evidence type="ECO:0000313" key="11">
    <source>
        <dbReference type="Proteomes" id="UP001524318"/>
    </source>
</evidence>
<keyword evidence="8" id="KW-1133">Transmembrane helix</keyword>
<keyword evidence="8" id="KW-0472">Membrane</keyword>
<proteinExistence type="predicted"/>
<keyword evidence="5" id="KW-0808">Transferase</keyword>
<keyword evidence="8" id="KW-0812">Transmembrane</keyword>
<keyword evidence="7" id="KW-0902">Two-component regulatory system</keyword>
<sequence>MQQTQRNGSTPGQEPPNDGLLAGRIDAFFGGLGARGRVVMSQLPLTVTVLLVVVAAGLFSPATLADNAFRLALLAHSAVFVACVALPWSRLPSAAFTVIPFLDCLAIGFTRQAGGPNFAVLSLMLVFPVVWLAIGRQRIRVVLAVVATLLSTIVPAVAFGAPPAQGTMIRTIFLPLVMAAIAVTAHVVSGTLHRQRTAMVKKDEALAETLAESVDRQRLLDAVLAAVGVGVWVVDQHGNNVLVNRAMRDDPTLARLTEAESTITLLLSDRATPVPSDGLPAARVARGDMFTDELIWAGDEKDQRGFSVSAHAICSGDGARSGGVITLVDVTALITALAAKDDFVGTVSHELRTPLTSILGYLELVLEEPGHEGIEAELQVVHRNATQLLGLVNDLIAVASEHVDLSLQEADLAWLLADVVDFTLPQAANRGLELVLEVGPSLTARMDVPRIRQVVSNLLANAIKYSPDGGRITARAHRTGTDLVCSITDPGIGMSTEDQEQAFTKFFRSARSRETAIPGAGLGLPISKTIVEGHGGSMSLTSAPGAGTTATFVLPAS</sequence>
<keyword evidence="11" id="KW-1185">Reference proteome</keyword>
<dbReference type="InterPro" id="IPR050736">
    <property type="entry name" value="Sensor_HK_Regulatory"/>
</dbReference>
<comment type="catalytic activity">
    <reaction evidence="1">
        <text>ATP + protein L-histidine = ADP + protein N-phospho-L-histidine.</text>
        <dbReference type="EC" id="2.7.13.3"/>
    </reaction>
</comment>
<dbReference type="SMART" id="SM00387">
    <property type="entry name" value="HATPase_c"/>
    <property type="match status" value="1"/>
</dbReference>
<feature type="domain" description="Histidine kinase" evidence="9">
    <location>
        <begin position="346"/>
        <end position="557"/>
    </location>
</feature>
<dbReference type="PROSITE" id="PS50109">
    <property type="entry name" value="HIS_KIN"/>
    <property type="match status" value="1"/>
</dbReference>
<dbReference type="PANTHER" id="PTHR43711:SF1">
    <property type="entry name" value="HISTIDINE KINASE 1"/>
    <property type="match status" value="1"/>
</dbReference>
<dbReference type="EMBL" id="JANCLV010000004">
    <property type="protein sequence ID" value="MCP8999607.1"/>
    <property type="molecule type" value="Genomic_DNA"/>
</dbReference>
<feature type="transmembrane region" description="Helical" evidence="8">
    <location>
        <begin position="68"/>
        <end position="86"/>
    </location>
</feature>
<dbReference type="InterPro" id="IPR036890">
    <property type="entry name" value="HATPase_C_sf"/>
</dbReference>
<dbReference type="InterPro" id="IPR005467">
    <property type="entry name" value="His_kinase_dom"/>
</dbReference>
<dbReference type="SUPFAM" id="SSF55785">
    <property type="entry name" value="PYP-like sensor domain (PAS domain)"/>
    <property type="match status" value="1"/>
</dbReference>
<evidence type="ECO:0000256" key="5">
    <source>
        <dbReference type="ARBA" id="ARBA00022679"/>
    </source>
</evidence>